<evidence type="ECO:0000256" key="1">
    <source>
        <dbReference type="SAM" id="MobiDB-lite"/>
    </source>
</evidence>
<protein>
    <submittedName>
        <fullName evidence="2">Uncharacterized protein</fullName>
    </submittedName>
</protein>
<name>A0AAE4CYY8_9ACTN</name>
<feature type="region of interest" description="Disordered" evidence="1">
    <location>
        <begin position="1"/>
        <end position="132"/>
    </location>
</feature>
<dbReference type="EMBL" id="JAVDYC010000001">
    <property type="protein sequence ID" value="MDR7326384.1"/>
    <property type="molecule type" value="Genomic_DNA"/>
</dbReference>
<accession>A0AAE4CYY8</accession>
<keyword evidence="3" id="KW-1185">Reference proteome</keyword>
<evidence type="ECO:0000313" key="3">
    <source>
        <dbReference type="Proteomes" id="UP001183629"/>
    </source>
</evidence>
<dbReference type="Proteomes" id="UP001183629">
    <property type="component" value="Unassembled WGS sequence"/>
</dbReference>
<organism evidence="2 3">
    <name type="scientific">Catenuloplanes niger</name>
    <dbReference type="NCBI Taxonomy" id="587534"/>
    <lineage>
        <taxon>Bacteria</taxon>
        <taxon>Bacillati</taxon>
        <taxon>Actinomycetota</taxon>
        <taxon>Actinomycetes</taxon>
        <taxon>Micromonosporales</taxon>
        <taxon>Micromonosporaceae</taxon>
        <taxon>Catenuloplanes</taxon>
    </lineage>
</organism>
<sequence>MTSAEGLRTLDTAAYDSRPGSPSVAALPARPPARGVARKPGTNPDPGIPAPGVVRPARSRGQTARCPPTPLALRSGRRDGAGPAVGHHDPRRPPPRTSRPRGGIPTTPHPHRHPHPPTPAPPPAPPRRWHRPGDDVAQRWRRLPATASASGDGVGFRLQRRLPATASASGYSVGFRLQRRLPATASASGDGVGFRLQRRLPATASASGYSVGFRRRLPATASPSGDGVAFRRRRRLPASACGHGYSTKCRKYELIPDRLREAAPRPRLRYSPVSGEMIIDRYNPAVFSAG</sequence>
<feature type="compositionally biased region" description="Basic and acidic residues" evidence="1">
    <location>
        <begin position="76"/>
        <end position="92"/>
    </location>
</feature>
<comment type="caution">
    <text evidence="2">The sequence shown here is derived from an EMBL/GenBank/DDBJ whole genome shotgun (WGS) entry which is preliminary data.</text>
</comment>
<evidence type="ECO:0000313" key="2">
    <source>
        <dbReference type="EMBL" id="MDR7326384.1"/>
    </source>
</evidence>
<gene>
    <name evidence="2" type="ORF">J2S44_006634</name>
</gene>
<reference evidence="2 3" key="1">
    <citation type="submission" date="2023-07" db="EMBL/GenBank/DDBJ databases">
        <title>Sequencing the genomes of 1000 actinobacteria strains.</title>
        <authorList>
            <person name="Klenk H.-P."/>
        </authorList>
    </citation>
    <scope>NUCLEOTIDE SEQUENCE [LARGE SCALE GENOMIC DNA]</scope>
    <source>
        <strain evidence="2 3">DSM 44711</strain>
    </source>
</reference>
<feature type="compositionally biased region" description="Pro residues" evidence="1">
    <location>
        <begin position="116"/>
        <end position="126"/>
    </location>
</feature>
<proteinExistence type="predicted"/>
<dbReference type="AlphaFoldDB" id="A0AAE4CYY8"/>